<dbReference type="PROSITE" id="PS00107">
    <property type="entry name" value="PROTEIN_KINASE_ATP"/>
    <property type="match status" value="1"/>
</dbReference>
<evidence type="ECO:0000256" key="4">
    <source>
        <dbReference type="ARBA" id="ARBA00022741"/>
    </source>
</evidence>
<evidence type="ECO:0000313" key="9">
    <source>
        <dbReference type="EMBL" id="GLI25966.1"/>
    </source>
</evidence>
<keyword evidence="3" id="KW-0808">Transferase</keyword>
<proteinExistence type="predicted"/>
<keyword evidence="4 7" id="KW-0547">Nucleotide-binding</keyword>
<dbReference type="AlphaFoldDB" id="A0A9W6FMZ8"/>
<comment type="caution">
    <text evidence="9">The sequence shown here is derived from an EMBL/GenBank/DDBJ whole genome shotgun (WGS) entry which is preliminary data.</text>
</comment>
<feature type="binding site" evidence="7">
    <location>
        <position position="44"/>
    </location>
    <ligand>
        <name>ATP</name>
        <dbReference type="ChEBI" id="CHEBI:30616"/>
    </ligand>
</feature>
<keyword evidence="6 7" id="KW-0067">ATP-binding</keyword>
<dbReference type="PANTHER" id="PTHR43289:SF6">
    <property type="entry name" value="SERINE_THREONINE-PROTEIN KINASE NEKL-3"/>
    <property type="match status" value="1"/>
</dbReference>
<evidence type="ECO:0000256" key="3">
    <source>
        <dbReference type="ARBA" id="ARBA00022679"/>
    </source>
</evidence>
<dbReference type="Pfam" id="PF00069">
    <property type="entry name" value="Pkinase"/>
    <property type="match status" value="1"/>
</dbReference>
<dbReference type="SMART" id="SM00220">
    <property type="entry name" value="S_TKc"/>
    <property type="match status" value="1"/>
</dbReference>
<name>A0A9W6FMZ8_9MICO</name>
<protein>
    <recommendedName>
        <fullName evidence="1">non-specific serine/threonine protein kinase</fullName>
        <ecNumber evidence="1">2.7.11.1</ecNumber>
    </recommendedName>
</protein>
<dbReference type="GO" id="GO:0004674">
    <property type="term" value="F:protein serine/threonine kinase activity"/>
    <property type="evidence" value="ECO:0007669"/>
    <property type="project" value="UniProtKB-KW"/>
</dbReference>
<organism evidence="9 10">
    <name type="scientific">Agromyces rhizosphaerae</name>
    <dbReference type="NCBI Taxonomy" id="88374"/>
    <lineage>
        <taxon>Bacteria</taxon>
        <taxon>Bacillati</taxon>
        <taxon>Actinomycetota</taxon>
        <taxon>Actinomycetes</taxon>
        <taxon>Micrococcales</taxon>
        <taxon>Microbacteriaceae</taxon>
        <taxon>Agromyces</taxon>
    </lineage>
</organism>
<accession>A0A9W6FMZ8</accession>
<reference evidence="9" key="1">
    <citation type="submission" date="2022-12" db="EMBL/GenBank/DDBJ databases">
        <title>Reference genome sequencing for broad-spectrum identification of bacterial and archaeal isolates by mass spectrometry.</title>
        <authorList>
            <person name="Sekiguchi Y."/>
            <person name="Tourlousse D.M."/>
        </authorList>
    </citation>
    <scope>NUCLEOTIDE SEQUENCE</scope>
    <source>
        <strain evidence="9">14</strain>
    </source>
</reference>
<keyword evidence="5" id="KW-0418">Kinase</keyword>
<evidence type="ECO:0000259" key="8">
    <source>
        <dbReference type="PROSITE" id="PS50011"/>
    </source>
</evidence>
<evidence type="ECO:0000256" key="6">
    <source>
        <dbReference type="ARBA" id="ARBA00022840"/>
    </source>
</evidence>
<dbReference type="PANTHER" id="PTHR43289">
    <property type="entry name" value="MITOGEN-ACTIVATED PROTEIN KINASE KINASE KINASE 20-RELATED"/>
    <property type="match status" value="1"/>
</dbReference>
<evidence type="ECO:0000256" key="2">
    <source>
        <dbReference type="ARBA" id="ARBA00022527"/>
    </source>
</evidence>
<dbReference type="EC" id="2.7.11.1" evidence="1"/>
<dbReference type="PROSITE" id="PS50011">
    <property type="entry name" value="PROTEIN_KINASE_DOM"/>
    <property type="match status" value="1"/>
</dbReference>
<dbReference type="Proteomes" id="UP001144396">
    <property type="component" value="Unassembled WGS sequence"/>
</dbReference>
<feature type="domain" description="Protein kinase" evidence="8">
    <location>
        <begin position="15"/>
        <end position="278"/>
    </location>
</feature>
<sequence>MTRRLPSTPPTIPGFAFVRVLGTGGFADVFLYEQQMPRRPVAVKVLLAEVVDEQLRRRFRAEANLMARLSSHPAVLTVYAASVAADGRPYLVMEYCSSAMAQRYRAEPLPVAEALEVGIRIGSAIESAHREGVLHRDIKPSNILMTAFGHPVLSDFGIAASRGHVDDDESIGLSVPWSAPEVLADEDVGSVASEVWSLGATVYSLLAGRSPFEVPGGDNSAYELIQRISAAAPPAVDRPDVPASLEAVLRRSMSRKPADRQGGVEELLRDLQDVEAELDLPQTPIEARMDDWAQATAIDPDDRTVLKSPGEQVATPPTAGRRAGALLRRPATWWTAGALVAAGAVVAVTAVQLAPRPAETEIPRVSDVSASVEGTTVLFSWDDPGVTDDDAYVVTVDGRPSSMQVDTEYRLDAGEQSVVCATVTVTRAGRVGDPSAERCVEVPPEPNP</sequence>
<dbReference type="InterPro" id="IPR008271">
    <property type="entry name" value="Ser/Thr_kinase_AS"/>
</dbReference>
<dbReference type="EMBL" id="BSDP01000001">
    <property type="protein sequence ID" value="GLI25966.1"/>
    <property type="molecule type" value="Genomic_DNA"/>
</dbReference>
<dbReference type="InterPro" id="IPR011009">
    <property type="entry name" value="Kinase-like_dom_sf"/>
</dbReference>
<dbReference type="PROSITE" id="PS00108">
    <property type="entry name" value="PROTEIN_KINASE_ST"/>
    <property type="match status" value="1"/>
</dbReference>
<evidence type="ECO:0000256" key="1">
    <source>
        <dbReference type="ARBA" id="ARBA00012513"/>
    </source>
</evidence>
<dbReference type="RefSeq" id="WP_281881968.1">
    <property type="nucleotide sequence ID" value="NZ_BSDP01000001.1"/>
</dbReference>
<dbReference type="Gene3D" id="1.10.510.10">
    <property type="entry name" value="Transferase(Phosphotransferase) domain 1"/>
    <property type="match status" value="1"/>
</dbReference>
<dbReference type="InterPro" id="IPR017441">
    <property type="entry name" value="Protein_kinase_ATP_BS"/>
</dbReference>
<evidence type="ECO:0000256" key="5">
    <source>
        <dbReference type="ARBA" id="ARBA00022777"/>
    </source>
</evidence>
<dbReference type="CDD" id="cd14014">
    <property type="entry name" value="STKc_PknB_like"/>
    <property type="match status" value="1"/>
</dbReference>
<dbReference type="GO" id="GO:0005524">
    <property type="term" value="F:ATP binding"/>
    <property type="evidence" value="ECO:0007669"/>
    <property type="project" value="UniProtKB-UniRule"/>
</dbReference>
<dbReference type="Gene3D" id="3.30.200.20">
    <property type="entry name" value="Phosphorylase Kinase, domain 1"/>
    <property type="match status" value="1"/>
</dbReference>
<keyword evidence="10" id="KW-1185">Reference proteome</keyword>
<dbReference type="InterPro" id="IPR000719">
    <property type="entry name" value="Prot_kinase_dom"/>
</dbReference>
<evidence type="ECO:0000313" key="10">
    <source>
        <dbReference type="Proteomes" id="UP001144396"/>
    </source>
</evidence>
<gene>
    <name evidence="9" type="ORF">ARHIZOSPH14_02080</name>
</gene>
<keyword evidence="2" id="KW-0723">Serine/threonine-protein kinase</keyword>
<evidence type="ECO:0000256" key="7">
    <source>
        <dbReference type="PROSITE-ProRule" id="PRU10141"/>
    </source>
</evidence>
<dbReference type="SUPFAM" id="SSF56112">
    <property type="entry name" value="Protein kinase-like (PK-like)"/>
    <property type="match status" value="1"/>
</dbReference>